<gene>
    <name evidence="2" type="ORF">BLL52_4179</name>
</gene>
<evidence type="ECO:0000313" key="3">
    <source>
        <dbReference type="Proteomes" id="UP000185911"/>
    </source>
</evidence>
<sequence length="634" mass="70479">MKISEKRIPNVVVGLTLFWLGIAQAFFWNEPFNIHFIPMWLGSIFVGIFMAKSSSDEFRDLILRRLKYNYELKLPVGDRRAFSNQDRGVVSSLGGVPFFRQAMPCVEQIEKNDLLVHSPPELKPEHFDRLFSDVFSKSGPNTGLERLADRTVRTLCYSKHIKHPAGVDRHGGRSLLTHTLLVTALMLHQAKAYTYDPKRHTPNNPNFKLDPKDPLIPALGFLHDIGKLVKFIVNSNTNAVTIHADHSSESARIASDFPEYWDMDISCEDRLLLQDAISYSWQLNALPIKKSTMARPRPSSDRLYALVDLLSSCDVLASSIEMGAGYDFGVEPVFETVQTLDDINAVNVYEEFLNFATIKADINALNGIKSVGFRYKGMIDGVMMNVIVFDEKKFSEDFSKYLEKPDLNAKEDKRSVITGIVLGELDENGILVRDPKDVGLRPAKDCLYKIVFTAPNSNGTENAIVLSSAFVISLDGVERFATLEKTTNCHAVPSFSNSIYGSKKFKSTGTTILEDVALESLGIKPTGQKKVPVSIATLIKPPPAPNSALTINFIRMGLKNKKIVPTTVQTESSGVLHVVGYNKFFNDLGIKLEESSGGESLSSIGIKSIRRSKKNPDDFIVDLCGDIYGNLNNN</sequence>
<comment type="caution">
    <text evidence="2">The sequence shown here is derived from an EMBL/GenBank/DDBJ whole genome shotgun (WGS) entry which is preliminary data.</text>
</comment>
<proteinExistence type="predicted"/>
<dbReference type="RefSeq" id="WP_139313490.1">
    <property type="nucleotide sequence ID" value="NZ_MSYM01000020.1"/>
</dbReference>
<evidence type="ECO:0000256" key="1">
    <source>
        <dbReference type="SAM" id="Phobius"/>
    </source>
</evidence>
<organism evidence="2 3">
    <name type="scientific">Rhodoferax antarcticus ANT.BR</name>
    <dbReference type="NCBI Taxonomy" id="1111071"/>
    <lineage>
        <taxon>Bacteria</taxon>
        <taxon>Pseudomonadati</taxon>
        <taxon>Pseudomonadota</taxon>
        <taxon>Betaproteobacteria</taxon>
        <taxon>Burkholderiales</taxon>
        <taxon>Comamonadaceae</taxon>
        <taxon>Rhodoferax</taxon>
    </lineage>
</organism>
<keyword evidence="3" id="KW-1185">Reference proteome</keyword>
<reference evidence="2 3" key="1">
    <citation type="submission" date="2017-01" db="EMBL/GenBank/DDBJ databases">
        <title>Genome sequence of Rhodoferax antarcticus ANT.BR, a psychrophilic purple nonsulfur bacterium from an Antarctic microbial mat.</title>
        <authorList>
            <person name="Baker J."/>
            <person name="Riester C."/>
            <person name="Skinner B."/>
            <person name="Newell A."/>
            <person name="Swingley W."/>
            <person name="Madigan M."/>
            <person name="Jung D."/>
            <person name="Asao M."/>
            <person name="Chen M."/>
            <person name="Loughlin P."/>
            <person name="Pan H."/>
            <person name="Lin S."/>
            <person name="Li N."/>
            <person name="Shaw J."/>
            <person name="Prado M."/>
            <person name="Sherman C."/>
            <person name="Li X."/>
            <person name="Tang J."/>
            <person name="Blankenship R."/>
            <person name="Zhao T."/>
            <person name="Touchman J."/>
            <person name="Sattley M."/>
        </authorList>
    </citation>
    <scope>NUCLEOTIDE SEQUENCE [LARGE SCALE GENOMIC DNA]</scope>
    <source>
        <strain evidence="2 3">ANT.BR</strain>
    </source>
</reference>
<evidence type="ECO:0000313" key="2">
    <source>
        <dbReference type="EMBL" id="OLP04509.1"/>
    </source>
</evidence>
<feature type="transmembrane region" description="Helical" evidence="1">
    <location>
        <begin position="7"/>
        <end position="28"/>
    </location>
</feature>
<dbReference type="AlphaFoldDB" id="A0A1Q8Y956"/>
<dbReference type="Proteomes" id="UP000185911">
    <property type="component" value="Unassembled WGS sequence"/>
</dbReference>
<keyword evidence="1" id="KW-0812">Transmembrane</keyword>
<accession>A0A1Q8Y956</accession>
<name>A0A1Q8Y956_9BURK</name>
<dbReference type="EMBL" id="MSYM01000020">
    <property type="protein sequence ID" value="OLP04509.1"/>
    <property type="molecule type" value="Genomic_DNA"/>
</dbReference>
<protein>
    <recommendedName>
        <fullName evidence="4">HD domain-containing protein</fullName>
    </recommendedName>
</protein>
<keyword evidence="1" id="KW-0472">Membrane</keyword>
<evidence type="ECO:0008006" key="4">
    <source>
        <dbReference type="Google" id="ProtNLM"/>
    </source>
</evidence>
<keyword evidence="1" id="KW-1133">Transmembrane helix</keyword>